<organism evidence="2 3">
    <name type="scientific">Sphaerobolus stellatus (strain SS14)</name>
    <dbReference type="NCBI Taxonomy" id="990650"/>
    <lineage>
        <taxon>Eukaryota</taxon>
        <taxon>Fungi</taxon>
        <taxon>Dikarya</taxon>
        <taxon>Basidiomycota</taxon>
        <taxon>Agaricomycotina</taxon>
        <taxon>Agaricomycetes</taxon>
        <taxon>Phallomycetidae</taxon>
        <taxon>Geastrales</taxon>
        <taxon>Sphaerobolaceae</taxon>
        <taxon>Sphaerobolus</taxon>
    </lineage>
</organism>
<proteinExistence type="predicted"/>
<dbReference type="InterPro" id="IPR040521">
    <property type="entry name" value="KDZ"/>
</dbReference>
<evidence type="ECO:0000256" key="1">
    <source>
        <dbReference type="SAM" id="MobiDB-lite"/>
    </source>
</evidence>
<feature type="non-terminal residue" evidence="2">
    <location>
        <position position="243"/>
    </location>
</feature>
<dbReference type="PANTHER" id="PTHR33096:SF1">
    <property type="entry name" value="CXC1-LIKE CYSTEINE CLUSTER ASSOCIATED WITH KDZ TRANSPOSASES DOMAIN-CONTAINING PROTEIN"/>
    <property type="match status" value="1"/>
</dbReference>
<name>A0A0C9VKM6_SPHS4</name>
<protein>
    <submittedName>
        <fullName evidence="2">Uncharacterized protein</fullName>
    </submittedName>
</protein>
<dbReference type="OrthoDB" id="3253684at2759"/>
<keyword evidence="3" id="KW-1185">Reference proteome</keyword>
<feature type="non-terminal residue" evidence="2">
    <location>
        <position position="1"/>
    </location>
</feature>
<dbReference type="Pfam" id="PF18758">
    <property type="entry name" value="KDZ"/>
    <property type="match status" value="1"/>
</dbReference>
<feature type="compositionally biased region" description="Basic and acidic residues" evidence="1">
    <location>
        <begin position="93"/>
        <end position="106"/>
    </location>
</feature>
<dbReference type="EMBL" id="KN837161">
    <property type="protein sequence ID" value="KIJ38305.1"/>
    <property type="molecule type" value="Genomic_DNA"/>
</dbReference>
<feature type="compositionally biased region" description="Basic and acidic residues" evidence="1">
    <location>
        <begin position="68"/>
        <end position="83"/>
    </location>
</feature>
<accession>A0A0C9VKM6</accession>
<reference evidence="2 3" key="1">
    <citation type="submission" date="2014-06" db="EMBL/GenBank/DDBJ databases">
        <title>Evolutionary Origins and Diversification of the Mycorrhizal Mutualists.</title>
        <authorList>
            <consortium name="DOE Joint Genome Institute"/>
            <consortium name="Mycorrhizal Genomics Consortium"/>
            <person name="Kohler A."/>
            <person name="Kuo A."/>
            <person name="Nagy L.G."/>
            <person name="Floudas D."/>
            <person name="Copeland A."/>
            <person name="Barry K.W."/>
            <person name="Cichocki N."/>
            <person name="Veneault-Fourrey C."/>
            <person name="LaButti K."/>
            <person name="Lindquist E.A."/>
            <person name="Lipzen A."/>
            <person name="Lundell T."/>
            <person name="Morin E."/>
            <person name="Murat C."/>
            <person name="Riley R."/>
            <person name="Ohm R."/>
            <person name="Sun H."/>
            <person name="Tunlid A."/>
            <person name="Henrissat B."/>
            <person name="Grigoriev I.V."/>
            <person name="Hibbett D.S."/>
            <person name="Martin F."/>
        </authorList>
    </citation>
    <scope>NUCLEOTIDE SEQUENCE [LARGE SCALE GENOMIC DNA]</scope>
    <source>
        <strain evidence="2 3">SS14</strain>
    </source>
</reference>
<dbReference type="HOGENOM" id="CLU_004552_1_0_1"/>
<evidence type="ECO:0000313" key="3">
    <source>
        <dbReference type="Proteomes" id="UP000054279"/>
    </source>
</evidence>
<evidence type="ECO:0000313" key="2">
    <source>
        <dbReference type="EMBL" id="KIJ38305.1"/>
    </source>
</evidence>
<feature type="region of interest" description="Disordered" evidence="1">
    <location>
        <begin position="68"/>
        <end position="107"/>
    </location>
</feature>
<dbReference type="AlphaFoldDB" id="A0A0C9VKM6"/>
<dbReference type="PANTHER" id="PTHR33096">
    <property type="entry name" value="CXC2 DOMAIN-CONTAINING PROTEIN"/>
    <property type="match status" value="1"/>
</dbReference>
<sequence length="243" mass="27329">LRQRCPACFGARAWGGAVEINPDVIVCVDGNFQHRRYSSVADDPPLINPEELFMYLTLEELEKAKEHIEAQRDVDRPARRRDAMVPPGSINDCEGRHNAAKDRGNDSTDTMFSPLGKMAMVCRHDVPLFLCDINTKGEQQFYSIALIQKLASMLPCNATIGLLYDIGCTLDQAISKRNLIPDIAPRLTCATAVFHVYAHQFTCQMVYNPRRREGFGWSNGEGNERLWSLSKDTIGPERLMGVR</sequence>
<gene>
    <name evidence="2" type="ORF">M422DRAFT_120428</name>
</gene>
<dbReference type="Proteomes" id="UP000054279">
    <property type="component" value="Unassembled WGS sequence"/>
</dbReference>